<dbReference type="PROSITE" id="PS51257">
    <property type="entry name" value="PROKAR_LIPOPROTEIN"/>
    <property type="match status" value="1"/>
</dbReference>
<dbReference type="Pfam" id="PF13833">
    <property type="entry name" value="EF-hand_8"/>
    <property type="match status" value="2"/>
</dbReference>
<reference evidence="2" key="1">
    <citation type="journal article" date="2006" name="Mol. Biol. Evol.">
        <title>Evolution of the terminal regions of the Streptomyces linear chromosome.</title>
        <authorList>
            <person name="Choulet F."/>
            <person name="Aigle B."/>
            <person name="Gallois A."/>
            <person name="Mangenot S."/>
            <person name="Gerbaud C."/>
            <person name="Truong C."/>
            <person name="Francou F.X."/>
            <person name="Fourrier C."/>
            <person name="Guerineau M."/>
            <person name="Decaris B."/>
            <person name="Barbe V."/>
            <person name="Pernodet J.L."/>
            <person name="Leblond P."/>
        </authorList>
    </citation>
    <scope>NUCLEOTIDE SEQUENCE</scope>
    <source>
        <strain evidence="2">ATCC 23877</strain>
    </source>
</reference>
<feature type="domain" description="EF-hand" evidence="1">
    <location>
        <begin position="79"/>
        <end position="114"/>
    </location>
</feature>
<accession>A3KHX3</accession>
<dbReference type="InterPro" id="IPR011992">
    <property type="entry name" value="EF-hand-dom_pair"/>
</dbReference>
<dbReference type="InterPro" id="IPR002048">
    <property type="entry name" value="EF_hand_dom"/>
</dbReference>
<dbReference type="Gene3D" id="1.10.238.10">
    <property type="entry name" value="EF-hand"/>
    <property type="match status" value="1"/>
</dbReference>
<organism evidence="2">
    <name type="scientific">Streptomyces ambofaciens (strain ATCC 23877 / 3486 / DSM 40053 / JCM 4204 / NBRC 12836 / NRRL B-2516)</name>
    <dbReference type="NCBI Taxonomy" id="278992"/>
    <lineage>
        <taxon>Bacteria</taxon>
        <taxon>Bacillati</taxon>
        <taxon>Actinomycetota</taxon>
        <taxon>Actinomycetes</taxon>
        <taxon>Kitasatosporales</taxon>
        <taxon>Streptomycetaceae</taxon>
        <taxon>Streptomyces</taxon>
    </lineage>
</organism>
<dbReference type="PROSITE" id="PS50222">
    <property type="entry name" value="EF_HAND_2"/>
    <property type="match status" value="2"/>
</dbReference>
<dbReference type="GO" id="GO:0005509">
    <property type="term" value="F:calcium ion binding"/>
    <property type="evidence" value="ECO:0007669"/>
    <property type="project" value="InterPro"/>
</dbReference>
<feature type="domain" description="EF-hand" evidence="1">
    <location>
        <begin position="31"/>
        <end position="66"/>
    </location>
</feature>
<sequence length="115" mass="12267">MKGGGTRTIRLASFHLSGMACPPATDQRGHVMSDKARSLFEALDLDGDGLLIREEVIVALRRKGPSLAAMGVIPSWGVQDADASSALFDAADQNGDAALTFEEFTAVVDRRFGWS</sequence>
<evidence type="ECO:0000313" key="2">
    <source>
        <dbReference type="EMBL" id="CAJ89300.1"/>
    </source>
</evidence>
<gene>
    <name evidence="2" type="ORF">SAML0313</name>
</gene>
<evidence type="ECO:0000259" key="1">
    <source>
        <dbReference type="PROSITE" id="PS50222"/>
    </source>
</evidence>
<protein>
    <recommendedName>
        <fullName evidence="1">EF-hand domain-containing protein</fullName>
    </recommendedName>
</protein>
<name>A3KHX3_STRA7</name>
<proteinExistence type="predicted"/>
<dbReference type="SUPFAM" id="SSF47473">
    <property type="entry name" value="EF-hand"/>
    <property type="match status" value="1"/>
</dbReference>
<dbReference type="AlphaFoldDB" id="A3KHX3"/>
<dbReference type="EMBL" id="AM238663">
    <property type="protein sequence ID" value="CAJ89300.1"/>
    <property type="molecule type" value="Genomic_DNA"/>
</dbReference>